<protein>
    <recommendedName>
        <fullName evidence="1">Metallo-beta-lactamase domain-containing protein</fullName>
    </recommendedName>
</protein>
<evidence type="ECO:0000259" key="1">
    <source>
        <dbReference type="SMART" id="SM00849"/>
    </source>
</evidence>
<gene>
    <name evidence="2" type="ORF">SDC9_43972</name>
</gene>
<dbReference type="InterPro" id="IPR036866">
    <property type="entry name" value="RibonucZ/Hydroxyglut_hydro"/>
</dbReference>
<dbReference type="InterPro" id="IPR001279">
    <property type="entry name" value="Metallo-B-lactamas"/>
</dbReference>
<proteinExistence type="predicted"/>
<dbReference type="InterPro" id="IPR041712">
    <property type="entry name" value="DHPS-like_MBL-fold"/>
</dbReference>
<dbReference type="SUPFAM" id="SSF56281">
    <property type="entry name" value="Metallo-hydrolase/oxidoreductase"/>
    <property type="match status" value="1"/>
</dbReference>
<sequence length="276" mass="30566">MRIRVLAENTTASEQLGCEHGLSLYIETKKYKLLFDTGASTLFAENAAKMNIDLSQVDLAVISHGHYDHAGGLKTFLNINDKAKVYLHQNAFQPCFAFRPNGSKAYIGLDKALMDNERLIFCGQSFIIDEGLELFSNVKGDKRAPSGNSDLFKLVGENFLPDDFTHEQNLVISEGGKKLLIAGCAHNGILNILDRFYADKGCMPDYVIGGFHLFNPLTKESEDPAVIAEIGQYLLDTKAKYYTCHCTGMEAYQRLKAIMGDKIDYLSGGNELTIEA</sequence>
<feature type="domain" description="Metallo-beta-lactamase" evidence="1">
    <location>
        <begin position="20"/>
        <end position="245"/>
    </location>
</feature>
<dbReference type="PANTHER" id="PTHR13754">
    <property type="entry name" value="METALLO-BETA-LACTAMASE SUPERFAMILY PROTEIN"/>
    <property type="match status" value="1"/>
</dbReference>
<dbReference type="InterPro" id="IPR052926">
    <property type="entry name" value="Metallo-beta-lactamase_dom"/>
</dbReference>
<accession>A0A644W2G2</accession>
<dbReference type="SMART" id="SM00849">
    <property type="entry name" value="Lactamase_B"/>
    <property type="match status" value="1"/>
</dbReference>
<dbReference type="Gene3D" id="3.60.15.10">
    <property type="entry name" value="Ribonuclease Z/Hydroxyacylglutathione hydrolase-like"/>
    <property type="match status" value="1"/>
</dbReference>
<evidence type="ECO:0000313" key="2">
    <source>
        <dbReference type="EMBL" id="MPL97777.1"/>
    </source>
</evidence>
<dbReference type="GO" id="GO:0016740">
    <property type="term" value="F:transferase activity"/>
    <property type="evidence" value="ECO:0007669"/>
    <property type="project" value="TreeGrafter"/>
</dbReference>
<dbReference type="PANTHER" id="PTHR13754:SF13">
    <property type="entry name" value="METALLO-BETA-LACTAMASE SUPERFAMILY PROTEIN (AFU_ORTHOLOGUE AFUA_3G07630)"/>
    <property type="match status" value="1"/>
</dbReference>
<dbReference type="Pfam" id="PF00753">
    <property type="entry name" value="Lactamase_B"/>
    <property type="match status" value="1"/>
</dbReference>
<reference evidence="2" key="1">
    <citation type="submission" date="2019-08" db="EMBL/GenBank/DDBJ databases">
        <authorList>
            <person name="Kucharzyk K."/>
            <person name="Murdoch R.W."/>
            <person name="Higgins S."/>
            <person name="Loffler F."/>
        </authorList>
    </citation>
    <scope>NUCLEOTIDE SEQUENCE</scope>
</reference>
<dbReference type="AlphaFoldDB" id="A0A644W2G2"/>
<comment type="caution">
    <text evidence="2">The sequence shown here is derived from an EMBL/GenBank/DDBJ whole genome shotgun (WGS) entry which is preliminary data.</text>
</comment>
<dbReference type="CDD" id="cd07713">
    <property type="entry name" value="DHPS-like_MBL-fold"/>
    <property type="match status" value="1"/>
</dbReference>
<name>A0A644W2G2_9ZZZZ</name>
<organism evidence="2">
    <name type="scientific">bioreactor metagenome</name>
    <dbReference type="NCBI Taxonomy" id="1076179"/>
    <lineage>
        <taxon>unclassified sequences</taxon>
        <taxon>metagenomes</taxon>
        <taxon>ecological metagenomes</taxon>
    </lineage>
</organism>
<dbReference type="EMBL" id="VSSQ01000574">
    <property type="protein sequence ID" value="MPL97777.1"/>
    <property type="molecule type" value="Genomic_DNA"/>
</dbReference>